<feature type="transmembrane region" description="Helical" evidence="1">
    <location>
        <begin position="57"/>
        <end position="79"/>
    </location>
</feature>
<accession>A0ABQ5XRT7</accession>
<gene>
    <name evidence="2" type="ORF">GCM10007901_34180</name>
</gene>
<keyword evidence="1" id="KW-1133">Transmembrane helix</keyword>
<keyword evidence="1" id="KW-0812">Transmembrane</keyword>
<feature type="transmembrane region" description="Helical" evidence="1">
    <location>
        <begin position="117"/>
        <end position="136"/>
    </location>
</feature>
<proteinExistence type="predicted"/>
<name>A0ABQ5XRT7_9GAMM</name>
<dbReference type="EMBL" id="BSOB01000046">
    <property type="protein sequence ID" value="GLQ94466.1"/>
    <property type="molecule type" value="Genomic_DNA"/>
</dbReference>
<evidence type="ECO:0000313" key="3">
    <source>
        <dbReference type="Proteomes" id="UP001156670"/>
    </source>
</evidence>
<protein>
    <recommendedName>
        <fullName evidence="4">DUF3899 domain-containing protein</fullName>
    </recommendedName>
</protein>
<keyword evidence="3" id="KW-1185">Reference proteome</keyword>
<comment type="caution">
    <text evidence="2">The sequence shown here is derived from an EMBL/GenBank/DDBJ whole genome shotgun (WGS) entry which is preliminary data.</text>
</comment>
<keyword evidence="1" id="KW-0472">Membrane</keyword>
<evidence type="ECO:0000256" key="1">
    <source>
        <dbReference type="SAM" id="Phobius"/>
    </source>
</evidence>
<organism evidence="2 3">
    <name type="scientific">Dyella acidisoli</name>
    <dbReference type="NCBI Taxonomy" id="1867834"/>
    <lineage>
        <taxon>Bacteria</taxon>
        <taxon>Pseudomonadati</taxon>
        <taxon>Pseudomonadota</taxon>
        <taxon>Gammaproteobacteria</taxon>
        <taxon>Lysobacterales</taxon>
        <taxon>Rhodanobacteraceae</taxon>
        <taxon>Dyella</taxon>
    </lineage>
</organism>
<reference evidence="3" key="1">
    <citation type="journal article" date="2019" name="Int. J. Syst. Evol. Microbiol.">
        <title>The Global Catalogue of Microorganisms (GCM) 10K type strain sequencing project: providing services to taxonomists for standard genome sequencing and annotation.</title>
        <authorList>
            <consortium name="The Broad Institute Genomics Platform"/>
            <consortium name="The Broad Institute Genome Sequencing Center for Infectious Disease"/>
            <person name="Wu L."/>
            <person name="Ma J."/>
        </authorList>
    </citation>
    <scope>NUCLEOTIDE SEQUENCE [LARGE SCALE GENOMIC DNA]</scope>
    <source>
        <strain evidence="3">NBRC 111980</strain>
    </source>
</reference>
<evidence type="ECO:0008006" key="4">
    <source>
        <dbReference type="Google" id="ProtNLM"/>
    </source>
</evidence>
<evidence type="ECO:0000313" key="2">
    <source>
        <dbReference type="EMBL" id="GLQ94466.1"/>
    </source>
</evidence>
<dbReference type="RefSeq" id="WP_284322163.1">
    <property type="nucleotide sequence ID" value="NZ_BSOB01000046.1"/>
</dbReference>
<sequence length="137" mass="15291">MATLKEASQRLDLLSTQISTQVRTVALGVLAVAWLFISGSKDSPTLLAKISEWELVTIAFLSLLALAFDLLQYFVGYFVDYRAYKKARALKNADNPSPTVKFPKNPLRHFFFYTKQMLAIVAAGWLAVACILAIFVK</sequence>
<feature type="transmembrane region" description="Helical" evidence="1">
    <location>
        <begin position="20"/>
        <end position="37"/>
    </location>
</feature>
<dbReference type="Proteomes" id="UP001156670">
    <property type="component" value="Unassembled WGS sequence"/>
</dbReference>